<evidence type="ECO:0000313" key="1">
    <source>
        <dbReference type="EMBL" id="AZT95823.1"/>
    </source>
</evidence>
<dbReference type="AlphaFoldDB" id="A0A2A3X457"/>
<organism evidence="2 3">
    <name type="scientific">Brevibacterium aurantiacum</name>
    <dbReference type="NCBI Taxonomy" id="273384"/>
    <lineage>
        <taxon>Bacteria</taxon>
        <taxon>Bacillati</taxon>
        <taxon>Actinomycetota</taxon>
        <taxon>Actinomycetes</taxon>
        <taxon>Micrococcales</taxon>
        <taxon>Brevibacteriaceae</taxon>
        <taxon>Brevibacterium</taxon>
    </lineage>
</organism>
<dbReference type="EMBL" id="NRGX01000001">
    <property type="protein sequence ID" value="PCC18493.1"/>
    <property type="molecule type" value="Genomic_DNA"/>
</dbReference>
<sequence>MTKQLLYPFPRIATQHLEWGDWAIRINGVQATDGSIADEWDSNAELVLGISVRVKSETLSDLGIDSPALTLTATCPSTAFSTYDDAEFRTEPSSATAATELRIAGTEVSQLLTIRAEIVGNDQSQKWLRRRILAEGPSLRLPLDTELDGFPTSSYSFDRQGMPEAPWRLVVSADELEAPFAHSIRLELNEDYASVRKLIAGKPEPHLARELDATIVRVLISTATRLSAGSAEGQSLDEVAAEFPDSIAAAAQRAAEQYLQLSLNAAVNTYRLKPERYEYEVATGTNLLKD</sequence>
<reference evidence="2 3" key="1">
    <citation type="journal article" date="2017" name="Elife">
        <title>Extensive horizontal gene transfer in cheese-associated bacteria.</title>
        <authorList>
            <person name="Bonham K.S."/>
            <person name="Wolfe B.E."/>
            <person name="Dutton R.J."/>
        </authorList>
    </citation>
    <scope>NUCLEOTIDE SEQUENCE [LARGE SCALE GENOMIC DNA]</scope>
    <source>
        <strain evidence="2 3">JB5</strain>
    </source>
</reference>
<proteinExistence type="predicted"/>
<dbReference type="Proteomes" id="UP000282731">
    <property type="component" value="Chromosome"/>
</dbReference>
<reference evidence="1 4" key="2">
    <citation type="submission" date="2017-12" db="EMBL/GenBank/DDBJ databases">
        <authorList>
            <person name="Levesque S."/>
        </authorList>
    </citation>
    <scope>NUCLEOTIDE SEQUENCE [LARGE SCALE GENOMIC DNA]</scope>
    <source>
        <strain evidence="1 4">SMQ-1420</strain>
    </source>
</reference>
<accession>A0A2A3X457</accession>
<reference evidence="1 4" key="3">
    <citation type="submission" date="2019-01" db="EMBL/GenBank/DDBJ databases">
        <title>Comparative genomic analysis of Brevibacterium aurantiacum sheds light on its evolution and its adaptation to smear-ripened cheeses.</title>
        <authorList>
            <person name="Moineau S."/>
        </authorList>
    </citation>
    <scope>NUCLEOTIDE SEQUENCE [LARGE SCALE GENOMIC DNA]</scope>
    <source>
        <strain evidence="1 4">SMQ-1420</strain>
    </source>
</reference>
<name>A0A2A3X457_BREAU</name>
<dbReference type="EMBL" id="CP025334">
    <property type="protein sequence ID" value="AZT95823.1"/>
    <property type="molecule type" value="Genomic_DNA"/>
</dbReference>
<protein>
    <submittedName>
        <fullName evidence="2">Uncharacterized protein</fullName>
    </submittedName>
</protein>
<dbReference type="Proteomes" id="UP000218377">
    <property type="component" value="Unassembled WGS sequence"/>
</dbReference>
<dbReference type="RefSeq" id="WP_096158009.1">
    <property type="nucleotide sequence ID" value="NZ_CP025334.1"/>
</dbReference>
<evidence type="ECO:0000313" key="4">
    <source>
        <dbReference type="Proteomes" id="UP000282731"/>
    </source>
</evidence>
<evidence type="ECO:0000313" key="2">
    <source>
        <dbReference type="EMBL" id="PCC18493.1"/>
    </source>
</evidence>
<gene>
    <name evidence="2" type="ORF">CIK79_09445</name>
    <name evidence="1" type="ORF">CXR27_01480</name>
</gene>
<evidence type="ECO:0000313" key="3">
    <source>
        <dbReference type="Proteomes" id="UP000218377"/>
    </source>
</evidence>